<dbReference type="GO" id="GO:0071629">
    <property type="term" value="P:cytoplasm protein quality control by the ubiquitin-proteasome system"/>
    <property type="evidence" value="ECO:0007669"/>
    <property type="project" value="EnsemblFungi"/>
</dbReference>
<evidence type="ECO:0000259" key="6">
    <source>
        <dbReference type="Pfam" id="PF08609"/>
    </source>
</evidence>
<dbReference type="SUPFAM" id="SSF48371">
    <property type="entry name" value="ARM repeat"/>
    <property type="match status" value="1"/>
</dbReference>
<dbReference type="AlphaFoldDB" id="H2AXV3"/>
<evidence type="ECO:0000313" key="8">
    <source>
        <dbReference type="Proteomes" id="UP000005220"/>
    </source>
</evidence>
<feature type="repeat" description="ARM" evidence="5">
    <location>
        <begin position="129"/>
        <end position="158"/>
    </location>
</feature>
<dbReference type="OrthoDB" id="10250458at2759"/>
<protein>
    <recommendedName>
        <fullName evidence="3">Hsp70 nucleotide exchange factor FES1</fullName>
    </recommendedName>
    <alternativeName>
        <fullName evidence="2">Hsp70 nucleotide exchange factor fes1</fullName>
    </alternativeName>
</protein>
<feature type="domain" description="Nucleotide exchange factor Fes1" evidence="6">
    <location>
        <begin position="1"/>
        <end position="82"/>
    </location>
</feature>
<dbReference type="eggNOG" id="KOG2160">
    <property type="taxonomic scope" value="Eukaryota"/>
</dbReference>
<proteinExistence type="inferred from homology"/>
<dbReference type="FunCoup" id="H2AXV3">
    <property type="interactions" value="255"/>
</dbReference>
<reference evidence="7 8" key="1">
    <citation type="journal article" date="2011" name="Proc. Natl. Acad. Sci. U.S.A.">
        <title>Evolutionary erosion of yeast sex chromosomes by mating-type switching accidents.</title>
        <authorList>
            <person name="Gordon J.L."/>
            <person name="Armisen D."/>
            <person name="Proux-Wera E."/>
            <person name="Oheigeartaigh S.S."/>
            <person name="Byrne K.P."/>
            <person name="Wolfe K.H."/>
        </authorList>
    </citation>
    <scope>NUCLEOTIDE SEQUENCE [LARGE SCALE GENOMIC DNA]</scope>
    <source>
        <strain evidence="8">ATCC 22294 / BCRC 22015 / CBS 2517 / CECT 1963 / NBRC 1671 / NRRL Y-8276</strain>
    </source>
</reference>
<evidence type="ECO:0000256" key="1">
    <source>
        <dbReference type="ARBA" id="ARBA00011045"/>
    </source>
</evidence>
<evidence type="ECO:0000256" key="5">
    <source>
        <dbReference type="PROSITE-ProRule" id="PRU00259"/>
    </source>
</evidence>
<dbReference type="Proteomes" id="UP000005220">
    <property type="component" value="Chromosome 7"/>
</dbReference>
<dbReference type="InterPro" id="IPR016024">
    <property type="entry name" value="ARM-type_fold"/>
</dbReference>
<keyword evidence="8" id="KW-1185">Reference proteome</keyword>
<dbReference type="InterPro" id="IPR050693">
    <property type="entry name" value="Hsp70_NEF-Inhibitors"/>
</dbReference>
<dbReference type="PANTHER" id="PTHR19316:SF18">
    <property type="entry name" value="HSP70-BINDING PROTEIN 1"/>
    <property type="match status" value="1"/>
</dbReference>
<evidence type="ECO:0000256" key="3">
    <source>
        <dbReference type="ARBA" id="ARBA00020719"/>
    </source>
</evidence>
<dbReference type="InterPro" id="IPR013918">
    <property type="entry name" value="Nucleotide_exch_fac_Fes1"/>
</dbReference>
<dbReference type="GeneID" id="13887183"/>
<evidence type="ECO:0000256" key="4">
    <source>
        <dbReference type="ARBA" id="ARBA00022737"/>
    </source>
</evidence>
<dbReference type="PANTHER" id="PTHR19316">
    <property type="entry name" value="PROTEIN FOLDING REGULATOR"/>
    <property type="match status" value="1"/>
</dbReference>
<dbReference type="PROSITE" id="PS50176">
    <property type="entry name" value="ARM_REPEAT"/>
    <property type="match status" value="1"/>
</dbReference>
<dbReference type="KEGG" id="kaf:KAFR_0G01690"/>
<dbReference type="InterPro" id="IPR011989">
    <property type="entry name" value="ARM-like"/>
</dbReference>
<sequence length="289" mass="32221">MEKLLHWSIANSQGDKEAIAKAGQPDPKLLQQLFGGGMADDPTLMKESMTIVLSPEVELDNKMIAMDNFEMLIENLDNANNIENLKLWDPLLEVLSFEEAELRATALSIIGTAVQNNPTSQDNFLKHEGGLEKIIHLINDSTQPIEVKIKALYALSNLLRNHADMAKKFEEMKGLDIIAPILTDKSSNTKLKMRTISLLTAFLSCQDITEQIISTLRADGAVCAAIHCLNTESDLNILDRVLHFLSQLISSGLKFNESEIKDLTSGFKKIEPLEDRLNEDDFLAVKYVL</sequence>
<dbReference type="HOGENOM" id="CLU_046722_1_0_1"/>
<dbReference type="RefSeq" id="XP_003958338.1">
    <property type="nucleotide sequence ID" value="XM_003958289.1"/>
</dbReference>
<dbReference type="GO" id="GO:0005783">
    <property type="term" value="C:endoplasmic reticulum"/>
    <property type="evidence" value="ECO:0007669"/>
    <property type="project" value="TreeGrafter"/>
</dbReference>
<dbReference type="InterPro" id="IPR000225">
    <property type="entry name" value="Armadillo"/>
</dbReference>
<dbReference type="InParanoid" id="H2AXV3"/>
<name>H2AXV3_KAZAF</name>
<dbReference type="EMBL" id="HE650827">
    <property type="protein sequence ID" value="CCF59203.1"/>
    <property type="molecule type" value="Genomic_DNA"/>
</dbReference>
<evidence type="ECO:0000256" key="2">
    <source>
        <dbReference type="ARBA" id="ARBA00015214"/>
    </source>
</evidence>
<organism evidence="7 8">
    <name type="scientific">Kazachstania africana (strain ATCC 22294 / BCRC 22015 / CBS 2517 / CECT 1963 / NBRC 1671 / NRRL Y-8276)</name>
    <name type="common">Yeast</name>
    <name type="synonym">Kluyveromyces africanus</name>
    <dbReference type="NCBI Taxonomy" id="1071382"/>
    <lineage>
        <taxon>Eukaryota</taxon>
        <taxon>Fungi</taxon>
        <taxon>Dikarya</taxon>
        <taxon>Ascomycota</taxon>
        <taxon>Saccharomycotina</taxon>
        <taxon>Saccharomycetes</taxon>
        <taxon>Saccharomycetales</taxon>
        <taxon>Saccharomycetaceae</taxon>
        <taxon>Kazachstania</taxon>
    </lineage>
</organism>
<keyword evidence="4" id="KW-0677">Repeat</keyword>
<dbReference type="Gene3D" id="1.25.10.10">
    <property type="entry name" value="Leucine-rich Repeat Variant"/>
    <property type="match status" value="1"/>
</dbReference>
<dbReference type="Pfam" id="PF08609">
    <property type="entry name" value="Fes1"/>
    <property type="match status" value="1"/>
</dbReference>
<dbReference type="GO" id="GO:0000774">
    <property type="term" value="F:adenyl-nucleotide exchange factor activity"/>
    <property type="evidence" value="ECO:0007669"/>
    <property type="project" value="EnsemblFungi"/>
</dbReference>
<dbReference type="SMART" id="SM00185">
    <property type="entry name" value="ARM"/>
    <property type="match status" value="3"/>
</dbReference>
<dbReference type="STRING" id="1071382.H2AXV3"/>
<comment type="similarity">
    <text evidence="1">Belongs to the FES1 family.</text>
</comment>
<gene>
    <name evidence="7" type="primary">KAFR0G01690</name>
    <name evidence="7" type="ORF">KAFR_0G01690</name>
</gene>
<dbReference type="GO" id="GO:0005829">
    <property type="term" value="C:cytosol"/>
    <property type="evidence" value="ECO:0007669"/>
    <property type="project" value="EnsemblFungi"/>
</dbReference>
<accession>H2AXV3</accession>
<evidence type="ECO:0000313" key="7">
    <source>
        <dbReference type="EMBL" id="CCF59203.1"/>
    </source>
</evidence>